<feature type="domain" description="Erythromycin biosynthesis protein CIII-like C-terminal" evidence="4">
    <location>
        <begin position="406"/>
        <end position="506"/>
    </location>
</feature>
<feature type="compositionally biased region" description="Low complexity" evidence="2">
    <location>
        <begin position="749"/>
        <end position="767"/>
    </location>
</feature>
<evidence type="ECO:0000259" key="4">
    <source>
        <dbReference type="Pfam" id="PF06722"/>
    </source>
</evidence>
<evidence type="ECO:0000256" key="2">
    <source>
        <dbReference type="SAM" id="MobiDB-lite"/>
    </source>
</evidence>
<feature type="region of interest" description="Disordered" evidence="2">
    <location>
        <begin position="986"/>
        <end position="1016"/>
    </location>
</feature>
<dbReference type="OrthoDB" id="5835829at2759"/>
<feature type="region of interest" description="Disordered" evidence="2">
    <location>
        <begin position="747"/>
        <end position="786"/>
    </location>
</feature>
<feature type="compositionally biased region" description="Basic and acidic residues" evidence="2">
    <location>
        <begin position="991"/>
        <end position="1010"/>
    </location>
</feature>
<dbReference type="FunFam" id="3.40.50.2000:FF:000268">
    <property type="entry name" value="Glycosyltransferase family 1 protein"/>
    <property type="match status" value="1"/>
</dbReference>
<evidence type="ECO:0000313" key="6">
    <source>
        <dbReference type="Proteomes" id="UP000504638"/>
    </source>
</evidence>
<feature type="region of interest" description="Disordered" evidence="2">
    <location>
        <begin position="1"/>
        <end position="33"/>
    </location>
</feature>
<protein>
    <submittedName>
        <fullName evidence="5 7">UDP-Glycosyltransferase/glycogen phosphorylase</fullName>
    </submittedName>
</protein>
<dbReference type="PANTHER" id="PTHR48050">
    <property type="entry name" value="STEROL 3-BETA-GLUCOSYLTRANSFERASE"/>
    <property type="match status" value="1"/>
</dbReference>
<dbReference type="PANTHER" id="PTHR48050:SF13">
    <property type="entry name" value="STEROL 3-BETA-GLUCOSYLTRANSFERASE UGT80A2"/>
    <property type="match status" value="1"/>
</dbReference>
<proteinExistence type="predicted"/>
<dbReference type="GO" id="GO:0005975">
    <property type="term" value="P:carbohydrate metabolic process"/>
    <property type="evidence" value="ECO:0007669"/>
    <property type="project" value="InterPro"/>
</dbReference>
<dbReference type="EMBL" id="ML975150">
    <property type="protein sequence ID" value="KAF1816516.1"/>
    <property type="molecule type" value="Genomic_DNA"/>
</dbReference>
<accession>A0A6G1GF22</accession>
<dbReference type="Pfam" id="PF06722">
    <property type="entry name" value="EryCIII-like_C"/>
    <property type="match status" value="1"/>
</dbReference>
<keyword evidence="6" id="KW-1185">Reference proteome</keyword>
<dbReference type="InterPro" id="IPR002213">
    <property type="entry name" value="UDP_glucos_trans"/>
</dbReference>
<dbReference type="Pfam" id="PF03033">
    <property type="entry name" value="Glyco_transf_28"/>
    <property type="match status" value="1"/>
</dbReference>
<organism evidence="5">
    <name type="scientific">Eremomyces bilateralis CBS 781.70</name>
    <dbReference type="NCBI Taxonomy" id="1392243"/>
    <lineage>
        <taxon>Eukaryota</taxon>
        <taxon>Fungi</taxon>
        <taxon>Dikarya</taxon>
        <taxon>Ascomycota</taxon>
        <taxon>Pezizomycotina</taxon>
        <taxon>Dothideomycetes</taxon>
        <taxon>Dothideomycetes incertae sedis</taxon>
        <taxon>Eremomycetales</taxon>
        <taxon>Eremomycetaceae</taxon>
        <taxon>Eremomyces</taxon>
    </lineage>
</organism>
<evidence type="ECO:0000313" key="7">
    <source>
        <dbReference type="RefSeq" id="XP_033538147.1"/>
    </source>
</evidence>
<dbReference type="FunFam" id="3.40.50.2000:FF:000009">
    <property type="entry name" value="Sterol 3-beta-glucosyltransferase UGT80A2"/>
    <property type="match status" value="1"/>
</dbReference>
<dbReference type="GO" id="GO:0016906">
    <property type="term" value="F:sterol 3-beta-glucosyltransferase activity"/>
    <property type="evidence" value="ECO:0007669"/>
    <property type="project" value="UniProtKB-ARBA"/>
</dbReference>
<dbReference type="CDD" id="cd03784">
    <property type="entry name" value="GT1_Gtf-like"/>
    <property type="match status" value="1"/>
</dbReference>
<dbReference type="Proteomes" id="UP000504638">
    <property type="component" value="Unplaced"/>
</dbReference>
<dbReference type="GeneID" id="54421551"/>
<evidence type="ECO:0000256" key="1">
    <source>
        <dbReference type="ARBA" id="ARBA00022679"/>
    </source>
</evidence>
<dbReference type="SUPFAM" id="SSF53756">
    <property type="entry name" value="UDP-Glycosyltransferase/glycogen phosphorylase"/>
    <property type="match status" value="1"/>
</dbReference>
<reference evidence="7" key="2">
    <citation type="submission" date="2020-04" db="EMBL/GenBank/DDBJ databases">
        <authorList>
            <consortium name="NCBI Genome Project"/>
        </authorList>
    </citation>
    <scope>NUCLEOTIDE SEQUENCE</scope>
    <source>
        <strain evidence="7">CBS 781.70</strain>
    </source>
</reference>
<feature type="region of interest" description="Disordered" evidence="2">
    <location>
        <begin position="625"/>
        <end position="733"/>
    </location>
</feature>
<feature type="compositionally biased region" description="Low complexity" evidence="2">
    <location>
        <begin position="777"/>
        <end position="786"/>
    </location>
</feature>
<name>A0A6G1GF22_9PEZI</name>
<dbReference type="InterPro" id="IPR010610">
    <property type="entry name" value="EryCIII-like_C"/>
</dbReference>
<dbReference type="Gene3D" id="3.40.50.2000">
    <property type="entry name" value="Glycogen Phosphorylase B"/>
    <property type="match status" value="2"/>
</dbReference>
<sequence length="1016" mass="109782">MENSKDPDQDTLADESLPTGEVHAEGGGIDTRASVNEDGRININVNLKRRFSRSSILLADLQSDVQDQYRIQTPAPERAWIPPSLIPDHPHKRPPSLNVVIQVVGSRGDVQPFVALGKVLKEQWNHRVRIATHAVFKKFVEENGLEFFSIGGDPAKLMAFMVKHPGLLPNIDALFSAEVRERRRDTYEMLEGCWKSCFVADDDLCTSNRPFVADCIIANPPSFGHIHCAEKLNIPLHIMFTMPWSSTTAFPHPLANIQSTNSTELGIVNLLSYPLVETLVWQGLGDVINKFRRKLLNLSPIHLAFGPRILGALRVPHTSPSLIPKPNDWKSHLQVAGFYFLPQASSFTPNRELELFLAAGPRPVYIGFGSIVVDDPDALTKLIFRAAIMSGQRALVNKGWGGIGADSLPDGVMLIDNVPHDWLFPRVSCVVHHGGAGTTAAGIACGTPTVIVPFFGDQPFWGNRIAKAGAGPKPIPKSQLTAENLSEAILFALQPSVQERARELKESIDREDGTKMGAASFHEMLGADEMRCVLIPERTAAWKHKRKRWRLSAFAASLLLSKQLIKASDLKLLRHRIYDTEWYPTEPISGALAASLDVVADTGKGVFMDTPKSIYKAVKTQRRQNEAEAAATLPAGHALTGPGSDEKAAQGPPRSYTAPLPHISITGPPLSRNSTFGDTSSLGSLPPPGYSELESPHDFQGPFELEGSYAQPSELQGSEIRPASSNSSSSSVFREITEEDFKALQSMVETTETASASASASSTPATEQSGSLWGGEAQQISSVQTSATSATSSSKASLSTGAAYAGAVLNGASAGMAKGVGRVLVSGVATSFEILLQTGRGFHNLPLLYGDKSARPHERVTGTFSGIGAAGKGLGLAVFDSMYGLVALPVKGAMEEGGVGFVKGFAHGVGGLAFKPTAAMINTVSLPYRGMVKDMQSMGGLRAKEQVALARMAQGADELERAPEEERARAVERWLELTKKKRRFPFLPKRKQVEKNESREERKDGSEMKTAHPLAI</sequence>
<evidence type="ECO:0000313" key="5">
    <source>
        <dbReference type="EMBL" id="KAF1816516.1"/>
    </source>
</evidence>
<reference evidence="5 7" key="1">
    <citation type="submission" date="2020-01" db="EMBL/GenBank/DDBJ databases">
        <authorList>
            <consortium name="DOE Joint Genome Institute"/>
            <person name="Haridas S."/>
            <person name="Albert R."/>
            <person name="Binder M."/>
            <person name="Bloem J."/>
            <person name="Labutti K."/>
            <person name="Salamov A."/>
            <person name="Andreopoulos B."/>
            <person name="Baker S.E."/>
            <person name="Barry K."/>
            <person name="Bills G."/>
            <person name="Bluhm B.H."/>
            <person name="Cannon C."/>
            <person name="Castanera R."/>
            <person name="Culley D.E."/>
            <person name="Daum C."/>
            <person name="Ezra D."/>
            <person name="Gonzalez J.B."/>
            <person name="Henrissat B."/>
            <person name="Kuo A."/>
            <person name="Liang C."/>
            <person name="Lipzen A."/>
            <person name="Lutzoni F."/>
            <person name="Magnuson J."/>
            <person name="Mondo S."/>
            <person name="Nolan M."/>
            <person name="Ohm R."/>
            <person name="Pangilinan J."/>
            <person name="Park H.-J."/>
            <person name="Ramirez L."/>
            <person name="Alfaro M."/>
            <person name="Sun H."/>
            <person name="Tritt A."/>
            <person name="Yoshinaga Y."/>
            <person name="Zwiers L.-H."/>
            <person name="Turgeon B.G."/>
            <person name="Goodwin S.B."/>
            <person name="Spatafora J.W."/>
            <person name="Crous P.W."/>
            <person name="Grigoriev I.V."/>
        </authorList>
    </citation>
    <scope>NUCLEOTIDE SEQUENCE</scope>
    <source>
        <strain evidence="5 7">CBS 781.70</strain>
    </source>
</reference>
<dbReference type="InterPro" id="IPR050426">
    <property type="entry name" value="Glycosyltransferase_28"/>
</dbReference>
<gene>
    <name evidence="5 7" type="ORF">P152DRAFT_470529</name>
</gene>
<dbReference type="AlphaFoldDB" id="A0A6G1GF22"/>
<keyword evidence="1 5" id="KW-0808">Transferase</keyword>
<dbReference type="RefSeq" id="XP_033538147.1">
    <property type="nucleotide sequence ID" value="XM_033680981.1"/>
</dbReference>
<evidence type="ECO:0000259" key="3">
    <source>
        <dbReference type="Pfam" id="PF03033"/>
    </source>
</evidence>
<dbReference type="InterPro" id="IPR004276">
    <property type="entry name" value="GlycoTrans_28_N"/>
</dbReference>
<feature type="domain" description="Glycosyltransferase family 28 N-terminal" evidence="3">
    <location>
        <begin position="99"/>
        <end position="250"/>
    </location>
</feature>
<reference evidence="7" key="3">
    <citation type="submission" date="2025-04" db="UniProtKB">
        <authorList>
            <consortium name="RefSeq"/>
        </authorList>
    </citation>
    <scope>IDENTIFICATION</scope>
    <source>
        <strain evidence="7">CBS 781.70</strain>
    </source>
</reference>